<dbReference type="GO" id="GO:0140285">
    <property type="term" value="P:endosome fission"/>
    <property type="evidence" value="ECO:0007669"/>
    <property type="project" value="TreeGrafter"/>
</dbReference>
<dbReference type="CTD" id="39766"/>
<evidence type="ECO:0000313" key="2">
    <source>
        <dbReference type="EnsemblMetazoa" id="XP_014242799.1"/>
    </source>
</evidence>
<dbReference type="InterPro" id="IPR019393">
    <property type="entry name" value="WASH_strumpellin"/>
</dbReference>
<name>A0A8I6RB87_CIMLE</name>
<dbReference type="OrthoDB" id="565118at2759"/>
<evidence type="ECO:0000256" key="1">
    <source>
        <dbReference type="ARBA" id="ARBA00006224"/>
    </source>
</evidence>
<dbReference type="GeneID" id="106662878"/>
<keyword evidence="3" id="KW-1185">Reference proteome</keyword>
<dbReference type="PANTHER" id="PTHR15691">
    <property type="entry name" value="WASH COMPLEX SUBUNIT 5"/>
    <property type="match status" value="1"/>
</dbReference>
<dbReference type="GO" id="GO:0030041">
    <property type="term" value="P:actin filament polymerization"/>
    <property type="evidence" value="ECO:0007669"/>
    <property type="project" value="TreeGrafter"/>
</dbReference>
<protein>
    <recommendedName>
        <fullName evidence="4">WASH complex subunit strumpellin</fullName>
    </recommendedName>
</protein>
<dbReference type="RefSeq" id="XP_014242799.1">
    <property type="nucleotide sequence ID" value="XM_014387313.2"/>
</dbReference>
<evidence type="ECO:0008006" key="4">
    <source>
        <dbReference type="Google" id="ProtNLM"/>
    </source>
</evidence>
<proteinExistence type="inferred from homology"/>
<reference evidence="2" key="1">
    <citation type="submission" date="2022-01" db="UniProtKB">
        <authorList>
            <consortium name="EnsemblMetazoa"/>
        </authorList>
    </citation>
    <scope>IDENTIFICATION</scope>
</reference>
<dbReference type="Pfam" id="PF10266">
    <property type="entry name" value="Strumpellin"/>
    <property type="match status" value="1"/>
</dbReference>
<dbReference type="EnsemblMetazoa" id="XM_014387313.2">
    <property type="protein sequence ID" value="XP_014242799.1"/>
    <property type="gene ID" value="LOC106662878"/>
</dbReference>
<dbReference type="OMA" id="FFPDNWV"/>
<dbReference type="PANTHER" id="PTHR15691:SF6">
    <property type="entry name" value="WASH COMPLEX SUBUNIT 5"/>
    <property type="match status" value="1"/>
</dbReference>
<dbReference type="GO" id="GO:0007032">
    <property type="term" value="P:endosome organization"/>
    <property type="evidence" value="ECO:0007669"/>
    <property type="project" value="TreeGrafter"/>
</dbReference>
<dbReference type="AlphaFoldDB" id="A0A8I6RB87"/>
<accession>A0A8I6RB87</accession>
<sequence>MEEEFLAKNNPCGQTLLELVSRGNVIIAELLRLKDHIPAIFKLETKQDVQKYGEILLDFGYFNSPEVVEQKIENSLTLRELSEEIREYYGDILIRFYNAYESVYKYISDLNTFIEELEEGVYIQQTMDTVFLSEDGMQLMCESVYLYGVMLFILDLYHIGPVRERLIVSYSRYNITVVMLDQVCKLMRCSGFINGTNNKRPQNYPQDLFKRIPVNEKLVSVIIGKLRTDDIYHQQKALPLPQHKTTALAQQSAILFVVLFFASNILHNQTSRMREIVDKYFPDNWIVNIYMGITINLIDIWEPFKAARTALANTLETVNIQECASMYRKDLNRLLVETDEMLMEGKLTKSFLMDNVSKIVSLARECNVTLRWLMLHRAQRVTFVETLKKCKTVRDEVISMVNHSDSKILQLLLNTAQFEVIICNMFKTVLDQRSDEWSEGKKESLIRINELSEVFSGSKHIMRVKKNDSLKKWFDGIAEQIETLSLDEPNISARKIAQLIEALEEVQVFQQMTRNLGVKQLATETCSLLRNMLAAVNIRDTLYVHMQIIGDFSYGWLVIDNYTHLIQLRIKQNPSLVHKLRAMFLKLSSAMETSLLRINQAEDKNLPSVSQYYSNQLVKYARNLLQVIPREMFQIMSEITKIQTTQIPDLPTRMEKDKIKEFAQLEERFHVSRLTNEVSVFSTGLLNMPNTLVGIVCVEPKQLLEEGIRKELFLHINKAFETGLTFSSKLKSSDLVLKLEELGMVMQGHKNSFEYIQDYMGINGVKMWQEEFKRVINSKLEDDCRLLRTKSANLDLQTISFIGRLCKHIIEITDPKVTFFSEQDTLWLDRKTKAKIIDLKFFKTLMKAIGVPGLVAVNKIICFIITKQLQNLVNFLSKEASNNKAWSDIFGNLSKSLSPCSLIIDQPAKFYPNSVNKLQKLFSAGLFDTLISVGQLQLLRKQICFTLNHTAKIHARNYTSSLSVLNDGLLFEVKQHLRDPKLFCPPSEELMKLAPLLDSVGLSDPYMQIYITTKGLPYMGLLLFLFTSSFMSKFSLDKTTGNMTCKKTGEGLTPFTIGLQTLLRQFHPQVTDHYITYACQYIKSHMFTISINSKPEIPQEALSMLQFLEDLVEYIGCGRNSIAQHIPLVIVNLFGRSIAAYTDS</sequence>
<dbReference type="GO" id="GO:0005768">
    <property type="term" value="C:endosome"/>
    <property type="evidence" value="ECO:0007669"/>
    <property type="project" value="TreeGrafter"/>
</dbReference>
<evidence type="ECO:0000313" key="3">
    <source>
        <dbReference type="Proteomes" id="UP000494040"/>
    </source>
</evidence>
<comment type="similarity">
    <text evidence="1">Belongs to the strumpellin family.</text>
</comment>
<dbReference type="KEGG" id="clec:106662878"/>
<dbReference type="GO" id="GO:0071203">
    <property type="term" value="C:WASH complex"/>
    <property type="evidence" value="ECO:0007669"/>
    <property type="project" value="InterPro"/>
</dbReference>
<dbReference type="Proteomes" id="UP000494040">
    <property type="component" value="Unassembled WGS sequence"/>
</dbReference>
<dbReference type="GO" id="GO:0051125">
    <property type="term" value="P:regulation of actin nucleation"/>
    <property type="evidence" value="ECO:0007669"/>
    <property type="project" value="TreeGrafter"/>
</dbReference>
<organism evidence="2 3">
    <name type="scientific">Cimex lectularius</name>
    <name type="common">Bed bug</name>
    <name type="synonym">Acanthia lectularia</name>
    <dbReference type="NCBI Taxonomy" id="79782"/>
    <lineage>
        <taxon>Eukaryota</taxon>
        <taxon>Metazoa</taxon>
        <taxon>Ecdysozoa</taxon>
        <taxon>Arthropoda</taxon>
        <taxon>Hexapoda</taxon>
        <taxon>Insecta</taxon>
        <taxon>Pterygota</taxon>
        <taxon>Neoptera</taxon>
        <taxon>Paraneoptera</taxon>
        <taxon>Hemiptera</taxon>
        <taxon>Heteroptera</taxon>
        <taxon>Panheteroptera</taxon>
        <taxon>Cimicomorpha</taxon>
        <taxon>Cimicidae</taxon>
        <taxon>Cimex</taxon>
    </lineage>
</organism>